<dbReference type="GO" id="GO:0046872">
    <property type="term" value="F:metal ion binding"/>
    <property type="evidence" value="ECO:0007669"/>
    <property type="project" value="UniProtKB-KW"/>
</dbReference>
<dbReference type="PANTHER" id="PTHR30573">
    <property type="entry name" value="QUINOLINATE SYNTHETASE A"/>
    <property type="match status" value="1"/>
</dbReference>
<keyword evidence="4" id="KW-0004">4Fe-4S</keyword>
<dbReference type="SUPFAM" id="SSF142754">
    <property type="entry name" value="NadA-like"/>
    <property type="match status" value="1"/>
</dbReference>
<evidence type="ECO:0000256" key="6">
    <source>
        <dbReference type="ARBA" id="ARBA00022679"/>
    </source>
</evidence>
<comment type="pathway">
    <text evidence="2">Cofactor biosynthesis; NAD(+) biosynthesis; quinolinate from iminoaspartate: step 1/1.</text>
</comment>
<dbReference type="GO" id="GO:0008987">
    <property type="term" value="F:quinolinate synthetase A activity"/>
    <property type="evidence" value="ECO:0007669"/>
    <property type="project" value="InterPro"/>
</dbReference>
<dbReference type="UniPathway" id="UPA00253">
    <property type="reaction ID" value="UER00327"/>
</dbReference>
<accession>A0A098EC96</accession>
<dbReference type="AlphaFoldDB" id="A0A098EC96"/>
<keyword evidence="7" id="KW-0479">Metal-binding</keyword>
<dbReference type="InterPro" id="IPR003473">
    <property type="entry name" value="NadA"/>
</dbReference>
<gene>
    <name evidence="10" type="primary">nadA</name>
    <name evidence="10" type="ORF">MSIBF_A3310004</name>
</gene>
<dbReference type="Pfam" id="PF02445">
    <property type="entry name" value="NadA"/>
    <property type="match status" value="1"/>
</dbReference>
<name>A0A098EC96_9ZZZZ</name>
<comment type="cofactor">
    <cofactor evidence="1">
        <name>[4Fe-4S] cluster</name>
        <dbReference type="ChEBI" id="CHEBI:49883"/>
    </cofactor>
</comment>
<proteinExistence type="predicted"/>
<dbReference type="GO" id="GO:0051539">
    <property type="term" value="F:4 iron, 4 sulfur cluster binding"/>
    <property type="evidence" value="ECO:0007669"/>
    <property type="project" value="UniProtKB-KW"/>
</dbReference>
<reference evidence="10" key="1">
    <citation type="submission" date="2014-09" db="EMBL/GenBank/DDBJ databases">
        <authorList>
            <person name="Probst J Alexander"/>
        </authorList>
    </citation>
    <scope>NUCLEOTIDE SEQUENCE</scope>
</reference>
<evidence type="ECO:0000256" key="4">
    <source>
        <dbReference type="ARBA" id="ARBA00022485"/>
    </source>
</evidence>
<evidence type="ECO:0000256" key="8">
    <source>
        <dbReference type="ARBA" id="ARBA00023004"/>
    </source>
</evidence>
<evidence type="ECO:0000256" key="2">
    <source>
        <dbReference type="ARBA" id="ARBA00005065"/>
    </source>
</evidence>
<evidence type="ECO:0000256" key="7">
    <source>
        <dbReference type="ARBA" id="ARBA00022723"/>
    </source>
</evidence>
<evidence type="ECO:0000256" key="5">
    <source>
        <dbReference type="ARBA" id="ARBA00022642"/>
    </source>
</evidence>
<dbReference type="NCBIfam" id="NF006878">
    <property type="entry name" value="PRK09375.1-2"/>
    <property type="match status" value="1"/>
</dbReference>
<evidence type="ECO:0000313" key="10">
    <source>
        <dbReference type="EMBL" id="CEG13139.1"/>
    </source>
</evidence>
<dbReference type="NCBIfam" id="TIGR00550">
    <property type="entry name" value="nadA"/>
    <property type="match status" value="1"/>
</dbReference>
<keyword evidence="8" id="KW-0408">Iron</keyword>
<dbReference type="InterPro" id="IPR036094">
    <property type="entry name" value="NadA_sf"/>
</dbReference>
<evidence type="ECO:0000256" key="3">
    <source>
        <dbReference type="ARBA" id="ARBA00012669"/>
    </source>
</evidence>
<dbReference type="EC" id="2.5.1.72" evidence="3"/>
<keyword evidence="9" id="KW-0411">Iron-sulfur</keyword>
<keyword evidence="5" id="KW-0662">Pyridine nucleotide biosynthesis</keyword>
<dbReference type="GO" id="GO:0034628">
    <property type="term" value="P:'de novo' NAD+ biosynthetic process from L-aspartate"/>
    <property type="evidence" value="ECO:0007669"/>
    <property type="project" value="TreeGrafter"/>
</dbReference>
<evidence type="ECO:0000256" key="1">
    <source>
        <dbReference type="ARBA" id="ARBA00001966"/>
    </source>
</evidence>
<evidence type="ECO:0000256" key="9">
    <source>
        <dbReference type="ARBA" id="ARBA00023014"/>
    </source>
</evidence>
<dbReference type="FunFam" id="3.40.50.10800:FF:000001">
    <property type="entry name" value="Quinolinate synthase A"/>
    <property type="match status" value="1"/>
</dbReference>
<protein>
    <recommendedName>
        <fullName evidence="3">quinolinate synthase</fullName>
        <ecNumber evidence="3">2.5.1.72</ecNumber>
    </recommendedName>
</protein>
<dbReference type="Gene3D" id="3.40.50.10800">
    <property type="entry name" value="NadA-like"/>
    <property type="match status" value="3"/>
</dbReference>
<keyword evidence="6 10" id="KW-0808">Transferase</keyword>
<dbReference type="EMBL" id="CCXY01000259">
    <property type="protein sequence ID" value="CEG13139.1"/>
    <property type="molecule type" value="Genomic_DNA"/>
</dbReference>
<sequence length="305" mass="34339">MENSDYIKEILKLKKEKNVVILAHNYQRPEIQDIADFVGDSLGLSIEASKTKANIIIFCGVDFMAETAKILNPDKKVIIPERAMCPMAMMLSQEEILTAKEKFKSQNPAVVLYVNTHASCKALSDYACTSANAVRILNSVTNDTIIFGPDANLADYARKHTNKNIITIPEFGNCSTHHQISVNDIKGAKTQHSYAKFIAHPECTREVLEIADFIGSTEQMLKFVKSSDNGEFIVGTEIGIIYRLRKENPNKKFYPASNTAICPNMKMTTLESVYNALKFERYEINLDKEIMDKARKSIERMIAII</sequence>
<organism evidence="10">
    <name type="scientific">groundwater metagenome</name>
    <dbReference type="NCBI Taxonomy" id="717931"/>
    <lineage>
        <taxon>unclassified sequences</taxon>
        <taxon>metagenomes</taxon>
        <taxon>ecological metagenomes</taxon>
    </lineage>
</organism>
<dbReference type="PANTHER" id="PTHR30573:SF0">
    <property type="entry name" value="QUINOLINATE SYNTHASE, CHLOROPLASTIC"/>
    <property type="match status" value="1"/>
</dbReference>